<dbReference type="InterPro" id="IPR027417">
    <property type="entry name" value="P-loop_NTPase"/>
</dbReference>
<organism evidence="2">
    <name type="scientific">viral metagenome</name>
    <dbReference type="NCBI Taxonomy" id="1070528"/>
    <lineage>
        <taxon>unclassified sequences</taxon>
        <taxon>metagenomes</taxon>
        <taxon>organismal metagenomes</taxon>
    </lineage>
</organism>
<proteinExistence type="predicted"/>
<dbReference type="Pfam" id="PF20720">
    <property type="entry name" value="nSTAND3"/>
    <property type="match status" value="1"/>
</dbReference>
<dbReference type="Gene3D" id="3.40.50.300">
    <property type="entry name" value="P-loop containing nucleotide triphosphate hydrolases"/>
    <property type="match status" value="1"/>
</dbReference>
<accession>A0A6C0CWR4</accession>
<name>A0A6C0CWR4_9ZZZZ</name>
<evidence type="ECO:0000259" key="1">
    <source>
        <dbReference type="Pfam" id="PF20720"/>
    </source>
</evidence>
<reference evidence="2" key="1">
    <citation type="journal article" date="2020" name="Nature">
        <title>Giant virus diversity and host interactions through global metagenomics.</title>
        <authorList>
            <person name="Schulz F."/>
            <person name="Roux S."/>
            <person name="Paez-Espino D."/>
            <person name="Jungbluth S."/>
            <person name="Walsh D.A."/>
            <person name="Denef V.J."/>
            <person name="McMahon K.D."/>
            <person name="Konstantinidis K.T."/>
            <person name="Eloe-Fadrosh E.A."/>
            <person name="Kyrpides N.C."/>
            <person name="Woyke T."/>
        </authorList>
    </citation>
    <scope>NUCLEOTIDE SEQUENCE</scope>
    <source>
        <strain evidence="2">GVMAG-M-3300023110-24</strain>
    </source>
</reference>
<dbReference type="SUPFAM" id="SSF52540">
    <property type="entry name" value="P-loop containing nucleoside triphosphate hydrolases"/>
    <property type="match status" value="1"/>
</dbReference>
<sequence>MVYMNNIIELWKKNPCKILFITGFPSSGKTTILNDIIKDYESIDIKRINNNSYDEILNIFSIVNVNSLILNNNKKKVIYIDDNISSNINIFKKISSLKKPVVITMSHPISSKFTKYINSQYHIKLDDYDLSYLFDNSLKFSNGLESHEDTFYYNIHEVINKIINKNIELNDIDNIIEDHIILYHLIDVVDDLLLLNSLYNMFYNYNNYDINYSYSKIFYLIIPILLIKSSDVKIKNVKNYTNNISKLIISKQKEKYLEYDNVKYNNFIQYISQL</sequence>
<dbReference type="EMBL" id="MN739509">
    <property type="protein sequence ID" value="QHT09276.1"/>
    <property type="molecule type" value="Genomic_DNA"/>
</dbReference>
<evidence type="ECO:0000313" key="2">
    <source>
        <dbReference type="EMBL" id="QHT09276.1"/>
    </source>
</evidence>
<dbReference type="AlphaFoldDB" id="A0A6C0CWR4"/>
<feature type="domain" description="Novel STAND NTPase 3" evidence="1">
    <location>
        <begin position="8"/>
        <end position="87"/>
    </location>
</feature>
<protein>
    <recommendedName>
        <fullName evidence="1">Novel STAND NTPase 3 domain-containing protein</fullName>
    </recommendedName>
</protein>
<dbReference type="InterPro" id="IPR049050">
    <property type="entry name" value="nSTAND3"/>
</dbReference>